<evidence type="ECO:0000313" key="4">
    <source>
        <dbReference type="Proteomes" id="UP000552097"/>
    </source>
</evidence>
<dbReference type="Pfam" id="PF20013">
    <property type="entry name" value="GAP1-N2"/>
    <property type="match status" value="1"/>
</dbReference>
<protein>
    <submittedName>
        <fullName evidence="3">Uncharacterized protein</fullName>
    </submittedName>
</protein>
<dbReference type="Pfam" id="PF20014">
    <property type="entry name" value="GAP1-M"/>
    <property type="match status" value="1"/>
</dbReference>
<comment type="caution">
    <text evidence="3">The sequence shown here is derived from an EMBL/GenBank/DDBJ whole genome shotgun (WGS) entry which is preliminary data.</text>
</comment>
<gene>
    <name evidence="3" type="ORF">F4560_000634</name>
</gene>
<keyword evidence="4" id="KW-1185">Reference proteome</keyword>
<dbReference type="RefSeq" id="WP_184915942.1">
    <property type="nucleotide sequence ID" value="NZ_JACHMO010000001.1"/>
</dbReference>
<dbReference type="InterPro" id="IPR045402">
    <property type="entry name" value="GAP1-N2"/>
</dbReference>
<reference evidence="3 4" key="1">
    <citation type="submission" date="2020-08" db="EMBL/GenBank/DDBJ databases">
        <title>Sequencing the genomes of 1000 actinobacteria strains.</title>
        <authorList>
            <person name="Klenk H.-P."/>
        </authorList>
    </citation>
    <scope>NUCLEOTIDE SEQUENCE [LARGE SCALE GENOMIC DNA]</scope>
    <source>
        <strain evidence="3 4">DSM 45486</strain>
    </source>
</reference>
<dbReference type="InterPro" id="IPR045401">
    <property type="entry name" value="GAP1-M"/>
</dbReference>
<dbReference type="Proteomes" id="UP000552097">
    <property type="component" value="Unassembled WGS sequence"/>
</dbReference>
<feature type="domain" description="GTPase-associated protein 1 N-terminal" evidence="1">
    <location>
        <begin position="3"/>
        <end position="137"/>
    </location>
</feature>
<organism evidence="3 4">
    <name type="scientific">Saccharothrix ecbatanensis</name>
    <dbReference type="NCBI Taxonomy" id="1105145"/>
    <lineage>
        <taxon>Bacteria</taxon>
        <taxon>Bacillati</taxon>
        <taxon>Actinomycetota</taxon>
        <taxon>Actinomycetes</taxon>
        <taxon>Pseudonocardiales</taxon>
        <taxon>Pseudonocardiaceae</taxon>
        <taxon>Saccharothrix</taxon>
    </lineage>
</organism>
<feature type="domain" description="GTPase-associated protein 1 middle" evidence="2">
    <location>
        <begin position="159"/>
        <end position="233"/>
    </location>
</feature>
<evidence type="ECO:0000313" key="3">
    <source>
        <dbReference type="EMBL" id="MBB5800866.1"/>
    </source>
</evidence>
<dbReference type="EMBL" id="JACHMO010000001">
    <property type="protein sequence ID" value="MBB5800866.1"/>
    <property type="molecule type" value="Genomic_DNA"/>
</dbReference>
<proteinExistence type="predicted"/>
<sequence length="751" mass="81365">MAVRQLHYTSCEDGLGGIQGFQVSAMTPGAPRPLAELAVRSSVYEPGPALVGRLADRDLTGFPVTFGYVASGHAAAVFQSRYAGADFSGRLGNYFTHALLFDDVERDLGDVLPIDLWGSPTWAHGRVDATALPELQSLAPGDGTNLASTRRFLGRRGATAALERVLGATQRALVSGRGRLVLVVPDDRSAALWIAATSRSLPHPLGLRVSFTTYTARPEDSALLVSCTTPDVRLPTRGDFTTIDLTTNRPRDAESTRYASALAQLWDRDAVPAALDLAARADPRLTPAELDTFAVLLEMMADLPVAAPPGEELLLAAVRLAVDRMRRCLPEHAWARIADHVRDSGGPVDVVAWSAVLRTARHQGEPVPAKLFGAYVIAALAEPERLWLPHLPPAELEDMAENAVLPALTGAAPAVLERLAEQRPLVDALVRVLDRRLVDQREIARLATVLPAAAVRLLEGRGGERVRLLTDLAAARHGALDKVGVMADPSRRLTADWRQFGSVLWPDEPSTEDSIRLLRHVPEQVLVDSRMSTRIVARALDLAGGDEFGGTEAKLVEALLRSPIAAYLRKSDRDGLKAAESIAYLDGSTPGGGSEQVVLSHVSTAVALRNDVGDRLLAAVASFILRAAPELHRDLLDRVLDKHGRAFLPAYQQAAQDHLAGAPPHHVAAVVVAWWGLTDPSARDALIEATLSAALRKRRPRHLDRIGSSLQPMANTLGVPAPKPTWTTWWQAWRMRHEHRRLFSRFGRTKG</sequence>
<evidence type="ECO:0000259" key="2">
    <source>
        <dbReference type="Pfam" id="PF20014"/>
    </source>
</evidence>
<evidence type="ECO:0000259" key="1">
    <source>
        <dbReference type="Pfam" id="PF20013"/>
    </source>
</evidence>
<dbReference type="AlphaFoldDB" id="A0A7W9HF78"/>
<accession>A0A7W9HF78</accession>
<name>A0A7W9HF78_9PSEU</name>